<keyword evidence="3" id="KW-1185">Reference proteome</keyword>
<reference evidence="3" key="1">
    <citation type="journal article" date="2019" name="Int. J. Syst. Evol. Microbiol.">
        <title>The Global Catalogue of Microorganisms (GCM) 10K type strain sequencing project: providing services to taxonomists for standard genome sequencing and annotation.</title>
        <authorList>
            <consortium name="The Broad Institute Genomics Platform"/>
            <consortium name="The Broad Institute Genome Sequencing Center for Infectious Disease"/>
            <person name="Wu L."/>
            <person name="Ma J."/>
        </authorList>
    </citation>
    <scope>NUCLEOTIDE SEQUENCE [LARGE SCALE GENOMIC DNA]</scope>
    <source>
        <strain evidence="3">CGMCC 1.15731</strain>
    </source>
</reference>
<evidence type="ECO:0000313" key="2">
    <source>
        <dbReference type="EMBL" id="MFC4623955.1"/>
    </source>
</evidence>
<feature type="signal peptide" evidence="1">
    <location>
        <begin position="1"/>
        <end position="24"/>
    </location>
</feature>
<dbReference type="Pfam" id="PF09912">
    <property type="entry name" value="DUF2141"/>
    <property type="match status" value="1"/>
</dbReference>
<gene>
    <name evidence="2" type="ORF">ACFO1V_01705</name>
</gene>
<sequence>MRNSRTKLAVISISTVLFSSAAMAASLDLNITNLRNDKGVVRCGLFNSRQSFGKPGQQVATDNATIQGGGAKCHFDNVAPGTYAVAVFHAENNENTLSYGLFGKPKEGVGFSNNPSITFGAPSFDDAAFQMGTQNKSMQIRIQY</sequence>
<name>A0ABV9H3A0_9HYPH</name>
<proteinExistence type="predicted"/>
<dbReference type="EMBL" id="JBHSEL010000017">
    <property type="protein sequence ID" value="MFC4623955.1"/>
    <property type="molecule type" value="Genomic_DNA"/>
</dbReference>
<dbReference type="InterPro" id="IPR018673">
    <property type="entry name" value="DUF2141"/>
</dbReference>
<protein>
    <submittedName>
        <fullName evidence="2">DUF2141 domain-containing protein</fullName>
    </submittedName>
</protein>
<comment type="caution">
    <text evidence="2">The sequence shown here is derived from an EMBL/GenBank/DDBJ whole genome shotgun (WGS) entry which is preliminary data.</text>
</comment>
<evidence type="ECO:0000313" key="3">
    <source>
        <dbReference type="Proteomes" id="UP001596042"/>
    </source>
</evidence>
<dbReference type="Proteomes" id="UP001596042">
    <property type="component" value="Unassembled WGS sequence"/>
</dbReference>
<keyword evidence="1" id="KW-0732">Signal</keyword>
<feature type="chain" id="PRO_5047028508" evidence="1">
    <location>
        <begin position="25"/>
        <end position="144"/>
    </location>
</feature>
<evidence type="ECO:0000256" key="1">
    <source>
        <dbReference type="SAM" id="SignalP"/>
    </source>
</evidence>
<accession>A0ABV9H3A0</accession>
<dbReference type="RefSeq" id="WP_374831953.1">
    <property type="nucleotide sequence ID" value="NZ_JBHEEZ010000012.1"/>
</dbReference>
<organism evidence="2 3">
    <name type="scientific">Daeguia caeni</name>
    <dbReference type="NCBI Taxonomy" id="439612"/>
    <lineage>
        <taxon>Bacteria</taxon>
        <taxon>Pseudomonadati</taxon>
        <taxon>Pseudomonadota</taxon>
        <taxon>Alphaproteobacteria</taxon>
        <taxon>Hyphomicrobiales</taxon>
        <taxon>Brucellaceae</taxon>
        <taxon>Daeguia</taxon>
    </lineage>
</organism>